<dbReference type="AlphaFoldDB" id="A0A451AKD0"/>
<protein>
    <submittedName>
        <fullName evidence="3">Multidrug resistance protein, MATE family</fullName>
    </submittedName>
</protein>
<feature type="transmembrane region" description="Helical" evidence="2">
    <location>
        <begin position="248"/>
        <end position="268"/>
    </location>
</feature>
<feature type="transmembrane region" description="Helical" evidence="2">
    <location>
        <begin position="141"/>
        <end position="162"/>
    </location>
</feature>
<evidence type="ECO:0000313" key="4">
    <source>
        <dbReference type="EMBL" id="VFK71870.1"/>
    </source>
</evidence>
<evidence type="ECO:0000256" key="1">
    <source>
        <dbReference type="ARBA" id="ARBA00022448"/>
    </source>
</evidence>
<feature type="transmembrane region" description="Helical" evidence="2">
    <location>
        <begin position="222"/>
        <end position="241"/>
    </location>
</feature>
<evidence type="ECO:0000256" key="2">
    <source>
        <dbReference type="SAM" id="Phobius"/>
    </source>
</evidence>
<dbReference type="NCBIfam" id="TIGR00797">
    <property type="entry name" value="matE"/>
    <property type="match status" value="1"/>
</dbReference>
<evidence type="ECO:0000313" key="3">
    <source>
        <dbReference type="EMBL" id="VFK66518.1"/>
    </source>
</evidence>
<dbReference type="GO" id="GO:0005886">
    <property type="term" value="C:plasma membrane"/>
    <property type="evidence" value="ECO:0007669"/>
    <property type="project" value="TreeGrafter"/>
</dbReference>
<dbReference type="PANTHER" id="PTHR43298">
    <property type="entry name" value="MULTIDRUG RESISTANCE PROTEIN NORM-RELATED"/>
    <property type="match status" value="1"/>
</dbReference>
<keyword evidence="2" id="KW-0472">Membrane</keyword>
<feature type="transmembrane region" description="Helical" evidence="2">
    <location>
        <begin position="446"/>
        <end position="469"/>
    </location>
</feature>
<feature type="transmembrane region" description="Helical" evidence="2">
    <location>
        <begin position="367"/>
        <end position="386"/>
    </location>
</feature>
<keyword evidence="1" id="KW-0813">Transport</keyword>
<sequence>MHKISPSGRDDIFFIYVMKFWFRLCRVRYRKNKNPEKPSAEIRAYPVWVLLLRANMFFRYLKITLSRSGAKPRWQESSKKHVMAPNRAESVFPTATDIHATLRISLPLVLGYLGKIAIGITDNMMLGRLGVDALGAAGLAFSVYAVFLTIGVGMLFPVMVLVSQARGSNRLSAVPEIIRQGLWISGALFVPSCVVLWNLEDLLVLTGQDTALAEMAGDYMDYYLWAMFPALSSLLFTFAFTAMERTRVVFLVAWIEVGLNIILNYVFIFGKFGFPAMGMAGAGLASIIVHGIGHMIFFTLMGFHGFFERGALFRRAWRPKWAILRRILQLGWPKSLEMIINKSLFSAATLLAGWFGTEVVASHTMAFQVSLVIFFIASVPLADAVTTRAGIAVKQMNRIAMWRILNSGLLLLLLFMLAPIIVLGGFPEWIVALFTGFGTPKTDHLAPLAAPLIMFMAIFVIVDGLRMITNRALNGLADMKIPALIAAIAHWGVGFVFGILFGFVMDGGILGLWLGLTLGMAVAALAYSWRFWWLVRDDQNRIFDLST</sequence>
<feature type="transmembrane region" description="Helical" evidence="2">
    <location>
        <begin position="335"/>
        <end position="355"/>
    </location>
</feature>
<dbReference type="InterPro" id="IPR002528">
    <property type="entry name" value="MATE_fam"/>
</dbReference>
<dbReference type="GO" id="GO:0042910">
    <property type="term" value="F:xenobiotic transmembrane transporter activity"/>
    <property type="evidence" value="ECO:0007669"/>
    <property type="project" value="InterPro"/>
</dbReference>
<dbReference type="PANTHER" id="PTHR43298:SF2">
    <property type="entry name" value="FMN_FAD EXPORTER YEEO-RELATED"/>
    <property type="match status" value="1"/>
</dbReference>
<feature type="transmembrane region" description="Helical" evidence="2">
    <location>
        <begin position="481"/>
        <end position="504"/>
    </location>
</feature>
<feature type="transmembrane region" description="Helical" evidence="2">
    <location>
        <begin position="407"/>
        <end position="426"/>
    </location>
</feature>
<reference evidence="3" key="1">
    <citation type="submission" date="2019-02" db="EMBL/GenBank/DDBJ databases">
        <authorList>
            <person name="Gruber-Vodicka R. H."/>
            <person name="Seah K. B. B."/>
        </authorList>
    </citation>
    <scope>NUCLEOTIDE SEQUENCE</scope>
    <source>
        <strain evidence="4">BECK_BY19</strain>
        <strain evidence="3">BECK_BY8</strain>
    </source>
</reference>
<name>A0A451AKD0_9GAMM</name>
<keyword evidence="2" id="KW-0812">Transmembrane</keyword>
<feature type="transmembrane region" description="Helical" evidence="2">
    <location>
        <begin position="182"/>
        <end position="199"/>
    </location>
</feature>
<gene>
    <name evidence="3" type="ORF">BECKUNK1418G_GA0071005_109612</name>
    <name evidence="4" type="ORF">BECKUNK1418H_GA0071006_108512</name>
</gene>
<dbReference type="InterPro" id="IPR050222">
    <property type="entry name" value="MATE_MdtK"/>
</dbReference>
<feature type="transmembrane region" description="Helical" evidence="2">
    <location>
        <begin position="280"/>
        <end position="307"/>
    </location>
</feature>
<proteinExistence type="predicted"/>
<keyword evidence="2" id="KW-1133">Transmembrane helix</keyword>
<dbReference type="Pfam" id="PF01554">
    <property type="entry name" value="MatE"/>
    <property type="match status" value="2"/>
</dbReference>
<dbReference type="GO" id="GO:0015297">
    <property type="term" value="F:antiporter activity"/>
    <property type="evidence" value="ECO:0007669"/>
    <property type="project" value="InterPro"/>
</dbReference>
<dbReference type="EMBL" id="CAADFZ010000096">
    <property type="protein sequence ID" value="VFK66518.1"/>
    <property type="molecule type" value="Genomic_DNA"/>
</dbReference>
<accession>A0A451AKD0</accession>
<feature type="transmembrane region" description="Helical" evidence="2">
    <location>
        <begin position="104"/>
        <end position="121"/>
    </location>
</feature>
<feature type="transmembrane region" description="Helical" evidence="2">
    <location>
        <begin position="510"/>
        <end position="532"/>
    </location>
</feature>
<dbReference type="CDD" id="cd13131">
    <property type="entry name" value="MATE_NorM_like"/>
    <property type="match status" value="1"/>
</dbReference>
<dbReference type="EMBL" id="CAADGD010000085">
    <property type="protein sequence ID" value="VFK71870.1"/>
    <property type="molecule type" value="Genomic_DNA"/>
</dbReference>
<organism evidence="3">
    <name type="scientific">Candidatus Kentrum sp. UNK</name>
    <dbReference type="NCBI Taxonomy" id="2126344"/>
    <lineage>
        <taxon>Bacteria</taxon>
        <taxon>Pseudomonadati</taxon>
        <taxon>Pseudomonadota</taxon>
        <taxon>Gammaproteobacteria</taxon>
        <taxon>Candidatus Kentrum</taxon>
    </lineage>
</organism>